<dbReference type="EMBL" id="AEON01000002">
    <property type="protein sequence ID" value="EFT82837.1"/>
    <property type="molecule type" value="Genomic_DNA"/>
</dbReference>
<feature type="transmembrane region" description="Helical" evidence="2">
    <location>
        <begin position="55"/>
        <end position="77"/>
    </location>
</feature>
<keyword evidence="2" id="KW-0812">Transmembrane</keyword>
<sequence length="206" mass="22605">MIDFSVFRYFSSAVGIACSLAYFVIMIVLHVRDRGAYAPVSHAVSDYGVGPSRPWFLGAGAMTLLRNLSLLLVMATWPAMEPIRLRSLILLALSIVGYLGGGHLPHRLGRLQAHSEGADPPFLRCPAIHGGGHLHLRQRISAFFPHPLLHGPGGRVDGDYPDRLVWIGGCHDPAFPETLFRPDGKDLPVQREPLPAPLGRSRFRAH</sequence>
<dbReference type="PATRIC" id="fig|864564.6.peg.178"/>
<feature type="region of interest" description="Disordered" evidence="1">
    <location>
        <begin position="179"/>
        <end position="206"/>
    </location>
</feature>
<gene>
    <name evidence="3" type="ORF">HMPREF0620_1522</name>
</gene>
<accession>E6K249</accession>
<dbReference type="AlphaFoldDB" id="E6K249"/>
<proteinExistence type="predicted"/>
<feature type="transmembrane region" description="Helical" evidence="2">
    <location>
        <begin position="83"/>
        <end position="101"/>
    </location>
</feature>
<keyword evidence="2" id="KW-0472">Membrane</keyword>
<feature type="compositionally biased region" description="Basic and acidic residues" evidence="1">
    <location>
        <begin position="180"/>
        <end position="189"/>
    </location>
</feature>
<evidence type="ECO:0000256" key="1">
    <source>
        <dbReference type="SAM" id="MobiDB-lite"/>
    </source>
</evidence>
<evidence type="ECO:0000313" key="3">
    <source>
        <dbReference type="EMBL" id="EFT82837.1"/>
    </source>
</evidence>
<reference evidence="3 4" key="1">
    <citation type="submission" date="2010-12" db="EMBL/GenBank/DDBJ databases">
        <authorList>
            <person name="Muzny D."/>
            <person name="Qin X."/>
            <person name="Buhay C."/>
            <person name="Dugan-Rocha S."/>
            <person name="Ding Y."/>
            <person name="Chen G."/>
            <person name="Hawes A."/>
            <person name="Holder M."/>
            <person name="Jhangiani S."/>
            <person name="Johnson A."/>
            <person name="Khan Z."/>
            <person name="Li Z."/>
            <person name="Liu W."/>
            <person name="Liu X."/>
            <person name="Perez L."/>
            <person name="Shen H."/>
            <person name="Wang Q."/>
            <person name="Watt J."/>
            <person name="Xi L."/>
            <person name="Xin Y."/>
            <person name="Zhou J."/>
            <person name="Deng J."/>
            <person name="Jiang H."/>
            <person name="Liu Y."/>
            <person name="Qu J."/>
            <person name="Song X.-Z."/>
            <person name="Zhang L."/>
            <person name="Villasana D."/>
            <person name="Johnson A."/>
            <person name="Liu J."/>
            <person name="Liyanage D."/>
            <person name="Lorensuhewa L."/>
            <person name="Robinson T."/>
            <person name="Song A."/>
            <person name="Song B.-B."/>
            <person name="Dinh H."/>
            <person name="Thornton R."/>
            <person name="Coyle M."/>
            <person name="Francisco L."/>
            <person name="Jackson L."/>
            <person name="Javaid M."/>
            <person name="Korchina V."/>
            <person name="Kovar C."/>
            <person name="Mata R."/>
            <person name="Mathew T."/>
            <person name="Ngo R."/>
            <person name="Nguyen L."/>
            <person name="Nguyen N."/>
            <person name="Okwuonu G."/>
            <person name="Ongeri F."/>
            <person name="Pham C."/>
            <person name="Simmons D."/>
            <person name="Wilczek-Boney K."/>
            <person name="Hale W."/>
            <person name="Jakkamsetti A."/>
            <person name="Pham P."/>
            <person name="Ruth R."/>
            <person name="San Lucas F."/>
            <person name="Warren J."/>
            <person name="Zhang J."/>
            <person name="Zhao Z."/>
            <person name="Zhou C."/>
            <person name="Zhu D."/>
            <person name="Lee S."/>
            <person name="Bess C."/>
            <person name="Blankenburg K."/>
            <person name="Forbes L."/>
            <person name="Fu Q."/>
            <person name="Gubbala S."/>
            <person name="Hirani K."/>
            <person name="Jayaseelan J.C."/>
            <person name="Lara F."/>
            <person name="Munidasa M."/>
            <person name="Palculict T."/>
            <person name="Patil S."/>
            <person name="Pu L.-L."/>
            <person name="Saada N."/>
            <person name="Tang L."/>
            <person name="Weissenberger G."/>
            <person name="Zhu Y."/>
            <person name="Hemphill L."/>
            <person name="Shang Y."/>
            <person name="Youmans B."/>
            <person name="Ayvaz T."/>
            <person name="Ross M."/>
            <person name="Santibanez J."/>
            <person name="Aqrawi P."/>
            <person name="Gross S."/>
            <person name="Joshi V."/>
            <person name="Fowler G."/>
            <person name="Nazareth L."/>
            <person name="Reid J."/>
            <person name="Worley K."/>
            <person name="Petrosino J."/>
            <person name="Highlander S."/>
            <person name="Gibbs R."/>
        </authorList>
    </citation>
    <scope>NUCLEOTIDE SEQUENCE [LARGE SCALE GENOMIC DNA]</scope>
    <source>
        <strain evidence="3 4">DSM 10105</strain>
    </source>
</reference>
<keyword evidence="2" id="KW-1133">Transmembrane helix</keyword>
<feature type="transmembrane region" description="Helical" evidence="2">
    <location>
        <begin position="6"/>
        <end position="29"/>
    </location>
</feature>
<dbReference type="Proteomes" id="UP000004946">
    <property type="component" value="Chromosome"/>
</dbReference>
<protein>
    <submittedName>
        <fullName evidence="3">Uncharacterized protein</fullName>
    </submittedName>
</protein>
<evidence type="ECO:0000313" key="4">
    <source>
        <dbReference type="Proteomes" id="UP000004946"/>
    </source>
</evidence>
<keyword evidence="4" id="KW-1185">Reference proteome</keyword>
<organism evidence="3 4">
    <name type="scientific">Parascardovia denticolens DSM 10105 = JCM 12538</name>
    <dbReference type="NCBI Taxonomy" id="864564"/>
    <lineage>
        <taxon>Bacteria</taxon>
        <taxon>Bacillati</taxon>
        <taxon>Actinomycetota</taxon>
        <taxon>Actinomycetes</taxon>
        <taxon>Bifidobacteriales</taxon>
        <taxon>Bifidobacteriaceae</taxon>
        <taxon>Parascardovia</taxon>
    </lineage>
</organism>
<dbReference type="HOGENOM" id="CLU_1330879_0_0_11"/>
<dbReference type="KEGG" id="pdo:PSDT_0160"/>
<evidence type="ECO:0000256" key="2">
    <source>
        <dbReference type="SAM" id="Phobius"/>
    </source>
</evidence>
<name>E6K249_PARDN</name>
<comment type="caution">
    <text evidence="3">The sequence shown here is derived from an EMBL/GenBank/DDBJ whole genome shotgun (WGS) entry which is preliminary data.</text>
</comment>